<dbReference type="InterPro" id="IPR004320">
    <property type="entry name" value="BPS1_pln"/>
</dbReference>
<dbReference type="Proteomes" id="UP001163823">
    <property type="component" value="Chromosome 10"/>
</dbReference>
<protein>
    <submittedName>
        <fullName evidence="1">DUF241 domain protein</fullName>
    </submittedName>
</protein>
<dbReference type="PANTHER" id="PTHR33070:SF109">
    <property type="entry name" value="DOMAIN PROTEIN, PUTATIVE (DUF241)-RELATED"/>
    <property type="match status" value="1"/>
</dbReference>
<reference evidence="1" key="1">
    <citation type="journal article" date="2023" name="Science">
        <title>Elucidation of the pathway for biosynthesis of saponin adjuvants from the soapbark tree.</title>
        <authorList>
            <person name="Reed J."/>
            <person name="Orme A."/>
            <person name="El-Demerdash A."/>
            <person name="Owen C."/>
            <person name="Martin L.B.B."/>
            <person name="Misra R.C."/>
            <person name="Kikuchi S."/>
            <person name="Rejzek M."/>
            <person name="Martin A.C."/>
            <person name="Harkess A."/>
            <person name="Leebens-Mack J."/>
            <person name="Louveau T."/>
            <person name="Stephenson M.J."/>
            <person name="Osbourn A."/>
        </authorList>
    </citation>
    <scope>NUCLEOTIDE SEQUENCE</scope>
    <source>
        <strain evidence="1">S10</strain>
    </source>
</reference>
<dbReference type="KEGG" id="qsa:O6P43_024937"/>
<evidence type="ECO:0000313" key="1">
    <source>
        <dbReference type="EMBL" id="KAJ7953203.1"/>
    </source>
</evidence>
<dbReference type="PANTHER" id="PTHR33070">
    <property type="entry name" value="OS06G0725500 PROTEIN"/>
    <property type="match status" value="1"/>
</dbReference>
<dbReference type="GO" id="GO:0048367">
    <property type="term" value="P:shoot system development"/>
    <property type="evidence" value="ECO:0007669"/>
    <property type="project" value="InterPro"/>
</dbReference>
<name>A0AAD7PF10_QUISA</name>
<gene>
    <name evidence="1" type="ORF">O6P43_024937</name>
</gene>
<dbReference type="EMBL" id="JARAOO010000010">
    <property type="protein sequence ID" value="KAJ7953203.1"/>
    <property type="molecule type" value="Genomic_DNA"/>
</dbReference>
<evidence type="ECO:0000313" key="2">
    <source>
        <dbReference type="Proteomes" id="UP001163823"/>
    </source>
</evidence>
<accession>A0AAD7PF10</accession>
<comment type="caution">
    <text evidence="1">The sequence shown here is derived from an EMBL/GenBank/DDBJ whole genome shotgun (WGS) entry which is preliminary data.</text>
</comment>
<dbReference type="GO" id="GO:0048364">
    <property type="term" value="P:root development"/>
    <property type="evidence" value="ECO:0007669"/>
    <property type="project" value="InterPro"/>
</dbReference>
<sequence length="286" mass="32564">MAGRLNVRSVSLPSRSHPSTLRIEEELNKLKNWEATTTSTSGSICNGLSGLEELYICLDDLLNLTSNQQVVSYHQQEKSVEELLDGSVRIMDICGITRETMLQIREHIQALQSTLRRRKVDSSIESNVAEYTCFRTKMKKNAKKFITVLKQMKNKFGEYPLLDQDHHLASVIRVLREITIMNISIFQSLMSFLAVPVSKPKTTKWSMVTKLMHKGVIACEENPENFNELQSVDAALCNLGKYTASEVARDRLEDLRITVESLENCLENVFRRMVKSRASLLNIVSH</sequence>
<keyword evidence="2" id="KW-1185">Reference proteome</keyword>
<dbReference type="AlphaFoldDB" id="A0AAD7PF10"/>
<dbReference type="Pfam" id="PF03087">
    <property type="entry name" value="BPS1"/>
    <property type="match status" value="1"/>
</dbReference>
<organism evidence="1 2">
    <name type="scientific">Quillaja saponaria</name>
    <name type="common">Soap bark tree</name>
    <dbReference type="NCBI Taxonomy" id="32244"/>
    <lineage>
        <taxon>Eukaryota</taxon>
        <taxon>Viridiplantae</taxon>
        <taxon>Streptophyta</taxon>
        <taxon>Embryophyta</taxon>
        <taxon>Tracheophyta</taxon>
        <taxon>Spermatophyta</taxon>
        <taxon>Magnoliopsida</taxon>
        <taxon>eudicotyledons</taxon>
        <taxon>Gunneridae</taxon>
        <taxon>Pentapetalae</taxon>
        <taxon>rosids</taxon>
        <taxon>fabids</taxon>
        <taxon>Fabales</taxon>
        <taxon>Quillajaceae</taxon>
        <taxon>Quillaja</taxon>
    </lineage>
</organism>
<proteinExistence type="predicted"/>